<dbReference type="InterPro" id="IPR037379">
    <property type="entry name" value="WDR74/Nsa1"/>
</dbReference>
<keyword evidence="2" id="KW-1185">Reference proteome</keyword>
<dbReference type="AlphaFoldDB" id="A0AAJ7BIT7"/>
<feature type="region of interest" description="Disordered" evidence="1">
    <location>
        <begin position="333"/>
        <end position="355"/>
    </location>
</feature>
<dbReference type="Gene3D" id="2.130.10.10">
    <property type="entry name" value="YVTN repeat-like/Quinoprotein amine dehydrogenase"/>
    <property type="match status" value="2"/>
</dbReference>
<accession>A0AAJ7BIT7</accession>
<dbReference type="InterPro" id="IPR001680">
    <property type="entry name" value="WD40_rpt"/>
</dbReference>
<dbReference type="GO" id="GO:0005730">
    <property type="term" value="C:nucleolus"/>
    <property type="evidence" value="ECO:0007669"/>
    <property type="project" value="InterPro"/>
</dbReference>
<proteinExistence type="predicted"/>
<gene>
    <name evidence="3" type="primary">LOC107263647</name>
</gene>
<dbReference type="SMART" id="SM00320">
    <property type="entry name" value="WD40"/>
    <property type="match status" value="5"/>
</dbReference>
<feature type="compositionally biased region" description="Polar residues" evidence="1">
    <location>
        <begin position="335"/>
        <end position="346"/>
    </location>
</feature>
<feature type="compositionally biased region" description="Basic and acidic residues" evidence="1">
    <location>
        <begin position="420"/>
        <end position="430"/>
    </location>
</feature>
<dbReference type="InterPro" id="IPR036322">
    <property type="entry name" value="WD40_repeat_dom_sf"/>
</dbReference>
<evidence type="ECO:0000313" key="2">
    <source>
        <dbReference type="Proteomes" id="UP000694920"/>
    </source>
</evidence>
<feature type="region of interest" description="Disordered" evidence="1">
    <location>
        <begin position="395"/>
        <end position="430"/>
    </location>
</feature>
<dbReference type="InterPro" id="IPR015943">
    <property type="entry name" value="WD40/YVTN_repeat-like_dom_sf"/>
</dbReference>
<dbReference type="GeneID" id="107263647"/>
<reference evidence="3" key="1">
    <citation type="submission" date="2025-08" db="UniProtKB">
        <authorList>
            <consortium name="RefSeq"/>
        </authorList>
    </citation>
    <scope>IDENTIFICATION</scope>
</reference>
<feature type="compositionally biased region" description="Basic residues" evidence="1">
    <location>
        <begin position="410"/>
        <end position="419"/>
    </location>
</feature>
<sequence>MSYKQDFNVFVGATSGAFKGIKITDKGNIIKNIQSLSSITENHEVTAMAWGDDDEKEILMGCGVKGVRSVKVYDTEYSAFTSSFVCSTGEGKINGISRYSGAILTAVKSGEVKLWKFNKKEQLLINAGANLHRMRHSHINKNIIATGGEENELKLFDLERQSRIFLEKNVRHDSLELRVPISISDIGFLPNSSNVVTTSKYGFIRLYDPDAQRRPVINLTIKDEALTTLAIAPKEHHIVVGSGKGRMNLIDLRKPGKILNTYKDFVGSITSLACSAVQPYIISTGLDRHLRIHHLETKKLLKKVYLTSKINCMVLRSDFTMKDDDENDKIKAKESISTSLNGSNRDGNTDDNEEFDDSEAEYDALFDKMDVIAHDKNDAYLAKEKRKLPTKQAIIVDDSSDSEKAEKRPKLIKHKTSTKFKKEYNSRTIK</sequence>
<evidence type="ECO:0000313" key="3">
    <source>
        <dbReference type="RefSeq" id="XP_015586566.1"/>
    </source>
</evidence>
<dbReference type="RefSeq" id="XP_015586566.1">
    <property type="nucleotide sequence ID" value="XM_015731080.2"/>
</dbReference>
<organism evidence="2 3">
    <name type="scientific">Cephus cinctus</name>
    <name type="common">Wheat stem sawfly</name>
    <dbReference type="NCBI Taxonomy" id="211228"/>
    <lineage>
        <taxon>Eukaryota</taxon>
        <taxon>Metazoa</taxon>
        <taxon>Ecdysozoa</taxon>
        <taxon>Arthropoda</taxon>
        <taxon>Hexapoda</taxon>
        <taxon>Insecta</taxon>
        <taxon>Pterygota</taxon>
        <taxon>Neoptera</taxon>
        <taxon>Endopterygota</taxon>
        <taxon>Hymenoptera</taxon>
        <taxon>Cephoidea</taxon>
        <taxon>Cephidae</taxon>
        <taxon>Cephus</taxon>
    </lineage>
</organism>
<dbReference type="Proteomes" id="UP000694920">
    <property type="component" value="Unplaced"/>
</dbReference>
<dbReference type="KEGG" id="ccin:107263647"/>
<dbReference type="GO" id="GO:0042273">
    <property type="term" value="P:ribosomal large subunit biogenesis"/>
    <property type="evidence" value="ECO:0007669"/>
    <property type="project" value="InterPro"/>
</dbReference>
<name>A0AAJ7BIT7_CEPCN</name>
<dbReference type="SUPFAM" id="SSF50978">
    <property type="entry name" value="WD40 repeat-like"/>
    <property type="match status" value="1"/>
</dbReference>
<dbReference type="PANTHER" id="PTHR16038:SF4">
    <property type="entry name" value="WD REPEAT-CONTAINING PROTEIN 74"/>
    <property type="match status" value="1"/>
</dbReference>
<protein>
    <submittedName>
        <fullName evidence="3">WD repeat-containing protein 74 isoform X1</fullName>
    </submittedName>
</protein>
<dbReference type="PANTHER" id="PTHR16038">
    <property type="entry name" value="NOP SEVEN ASSOCIATED PROTEIN 1"/>
    <property type="match status" value="1"/>
</dbReference>
<dbReference type="GO" id="GO:0030687">
    <property type="term" value="C:preribosome, large subunit precursor"/>
    <property type="evidence" value="ECO:0007669"/>
    <property type="project" value="TreeGrafter"/>
</dbReference>
<evidence type="ECO:0000256" key="1">
    <source>
        <dbReference type="SAM" id="MobiDB-lite"/>
    </source>
</evidence>